<comment type="caution">
    <text evidence="1">The sequence shown here is derived from an EMBL/GenBank/DDBJ whole genome shotgun (WGS) entry which is preliminary data.</text>
</comment>
<proteinExistence type="predicted"/>
<evidence type="ECO:0000313" key="2">
    <source>
        <dbReference type="Proteomes" id="UP000823775"/>
    </source>
</evidence>
<feature type="non-terminal residue" evidence="1">
    <location>
        <position position="1"/>
    </location>
</feature>
<organism evidence="1 2">
    <name type="scientific">Datura stramonium</name>
    <name type="common">Jimsonweed</name>
    <name type="synonym">Common thornapple</name>
    <dbReference type="NCBI Taxonomy" id="4076"/>
    <lineage>
        <taxon>Eukaryota</taxon>
        <taxon>Viridiplantae</taxon>
        <taxon>Streptophyta</taxon>
        <taxon>Embryophyta</taxon>
        <taxon>Tracheophyta</taxon>
        <taxon>Spermatophyta</taxon>
        <taxon>Magnoliopsida</taxon>
        <taxon>eudicotyledons</taxon>
        <taxon>Gunneridae</taxon>
        <taxon>Pentapetalae</taxon>
        <taxon>asterids</taxon>
        <taxon>lamiids</taxon>
        <taxon>Solanales</taxon>
        <taxon>Solanaceae</taxon>
        <taxon>Solanoideae</taxon>
        <taxon>Datureae</taxon>
        <taxon>Datura</taxon>
    </lineage>
</organism>
<evidence type="ECO:0000313" key="1">
    <source>
        <dbReference type="EMBL" id="MCD7452784.1"/>
    </source>
</evidence>
<protein>
    <submittedName>
        <fullName evidence="1">Uncharacterized protein</fullName>
    </submittedName>
</protein>
<keyword evidence="2" id="KW-1185">Reference proteome</keyword>
<dbReference type="EMBL" id="JACEIK010000223">
    <property type="protein sequence ID" value="MCD7452784.1"/>
    <property type="molecule type" value="Genomic_DNA"/>
</dbReference>
<reference evidence="1 2" key="1">
    <citation type="journal article" date="2021" name="BMC Genomics">
        <title>Datura genome reveals duplications of psychoactive alkaloid biosynthetic genes and high mutation rate following tissue culture.</title>
        <authorList>
            <person name="Rajewski A."/>
            <person name="Carter-House D."/>
            <person name="Stajich J."/>
            <person name="Litt A."/>
        </authorList>
    </citation>
    <scope>NUCLEOTIDE SEQUENCE [LARGE SCALE GENOMIC DNA]</scope>
    <source>
        <strain evidence="1">AR-01</strain>
    </source>
</reference>
<name>A0ABS8S4J4_DATST</name>
<accession>A0ABS8S4J4</accession>
<sequence length="60" mass="6812">ENPVGFSIWGFSIWGLFETTDQLPTGLSPRSPFAFYSKGLRVQATANTTYIVERLVNEDW</sequence>
<dbReference type="Proteomes" id="UP000823775">
    <property type="component" value="Unassembled WGS sequence"/>
</dbReference>
<gene>
    <name evidence="1" type="ORF">HAX54_018137</name>
</gene>